<accession>A0ABX0IQG9</accession>
<keyword evidence="2" id="KW-1185">Reference proteome</keyword>
<dbReference type="EMBL" id="VEVQ02000005">
    <property type="protein sequence ID" value="NHN25943.1"/>
    <property type="molecule type" value="Genomic_DNA"/>
</dbReference>
<evidence type="ECO:0000313" key="2">
    <source>
        <dbReference type="Proteomes" id="UP000817854"/>
    </source>
</evidence>
<name>A0ABX0IQG9_9FLAO</name>
<organism evidence="1 2">
    <name type="scientific">Flavobacterium jejuense</name>
    <dbReference type="NCBI Taxonomy" id="1544455"/>
    <lineage>
        <taxon>Bacteria</taxon>
        <taxon>Pseudomonadati</taxon>
        <taxon>Bacteroidota</taxon>
        <taxon>Flavobacteriia</taxon>
        <taxon>Flavobacteriales</taxon>
        <taxon>Flavobacteriaceae</taxon>
        <taxon>Flavobacterium</taxon>
    </lineage>
</organism>
<dbReference type="PANTHER" id="PTHR31299:SF0">
    <property type="entry name" value="ESTERASE, PUTATIVE (AFU_ORTHOLOGUE AFUA_1G05850)-RELATED"/>
    <property type="match status" value="1"/>
</dbReference>
<reference evidence="1" key="1">
    <citation type="submission" date="2019-05" db="EMBL/GenBank/DDBJ databases">
        <authorList>
            <person name="Lianzixin W."/>
        </authorList>
    </citation>
    <scope>NUCLEOTIDE SEQUENCE</scope>
    <source>
        <strain evidence="1">EC11</strain>
    </source>
</reference>
<dbReference type="RefSeq" id="WP_140962279.1">
    <property type="nucleotide sequence ID" value="NZ_VEVQ02000005.1"/>
</dbReference>
<dbReference type="InterPro" id="IPR007815">
    <property type="entry name" value="Emycin_Estase"/>
</dbReference>
<protein>
    <submittedName>
        <fullName evidence="1">Erythromycin esterase family protein</fullName>
    </submittedName>
</protein>
<dbReference type="Pfam" id="PF05139">
    <property type="entry name" value="Erythro_esteras"/>
    <property type="match status" value="1"/>
</dbReference>
<dbReference type="CDD" id="cd14728">
    <property type="entry name" value="Ere-like"/>
    <property type="match status" value="1"/>
</dbReference>
<proteinExistence type="predicted"/>
<dbReference type="InterPro" id="IPR052036">
    <property type="entry name" value="Hydrolase/PRTase-associated"/>
</dbReference>
<dbReference type="Gene3D" id="3.40.1660.10">
    <property type="entry name" value="EreA-like (biosynthetic domain)"/>
    <property type="match status" value="2"/>
</dbReference>
<dbReference type="Proteomes" id="UP000817854">
    <property type="component" value="Unassembled WGS sequence"/>
</dbReference>
<sequence>MKIDTLFKIIFFTFCLNSIAQDLPFGTELDLSQEPSNQIRNTLFIDNQLKGKSLVLLGEMNHGDGTTFKIKTSIIKYLHENLDFNFLVLENSVFNCDRFWQLLQDNEDAQSIAEDHVFKFWSQIEETKELYKYLSEQEKKGKPLKLLGIDCQFSGKENSKTFVDIVGEILGEDETSSIKFQQFAFELELIGPWLTALPQDKHQISRDKFLSLLSYYKDEVAKRVHEKSKDIWALYFENIKILLQIKWPEKEDNIDIIAARDTQMFANLKYHLENNSVNSKFIVWAASSHILRNWNSLDAEVNNKETLGEYIHKNYPTKSYAIGFTAHKGRTINVINKEIIDLVKTKRNSLEWYLRKKNSNALFIDLKEFEKHHQLSQYKTKILNMNITSKWSHNFDAVIYINEMQPSTINWD</sequence>
<dbReference type="PANTHER" id="PTHR31299">
    <property type="entry name" value="ESTERASE, PUTATIVE (AFU_ORTHOLOGUE AFUA_1G05850)-RELATED"/>
    <property type="match status" value="1"/>
</dbReference>
<reference evidence="1" key="2">
    <citation type="submission" date="2020-02" db="EMBL/GenBank/DDBJ databases">
        <title>Flavobacterium profundi sp. nov., isolated from a deep-sea seamount.</title>
        <authorList>
            <person name="Zhang D.-C."/>
        </authorList>
    </citation>
    <scope>NUCLEOTIDE SEQUENCE</scope>
    <source>
        <strain evidence="1">EC11</strain>
    </source>
</reference>
<evidence type="ECO:0000313" key="1">
    <source>
        <dbReference type="EMBL" id="NHN25943.1"/>
    </source>
</evidence>
<comment type="caution">
    <text evidence="1">The sequence shown here is derived from an EMBL/GenBank/DDBJ whole genome shotgun (WGS) entry which is preliminary data.</text>
</comment>
<dbReference type="SUPFAM" id="SSF159501">
    <property type="entry name" value="EreA/ChaN-like"/>
    <property type="match status" value="1"/>
</dbReference>
<gene>
    <name evidence="1" type="ORF">FIA58_009680</name>
</gene>